<dbReference type="AlphaFoldDB" id="A0A366MSB0"/>
<dbReference type="PROSITE" id="PS01156">
    <property type="entry name" value="TONB_DEPENDENT_REC_2"/>
    <property type="match status" value="1"/>
</dbReference>
<dbReference type="Gene3D" id="2.40.170.20">
    <property type="entry name" value="TonB-dependent receptor, beta-barrel domain"/>
    <property type="match status" value="1"/>
</dbReference>
<dbReference type="InterPro" id="IPR010917">
    <property type="entry name" value="TonB_rcpt_CS"/>
</dbReference>
<comment type="similarity">
    <text evidence="2 10 11">Belongs to the TonB-dependent receptor family.</text>
</comment>
<keyword evidence="7 11" id="KW-0798">TonB box</keyword>
<dbReference type="Pfam" id="PF07715">
    <property type="entry name" value="Plug"/>
    <property type="match status" value="1"/>
</dbReference>
<dbReference type="OrthoDB" id="9790771at2"/>
<evidence type="ECO:0000256" key="6">
    <source>
        <dbReference type="ARBA" id="ARBA00022729"/>
    </source>
</evidence>
<dbReference type="SUPFAM" id="SSF56935">
    <property type="entry name" value="Porins"/>
    <property type="match status" value="1"/>
</dbReference>
<evidence type="ECO:0000256" key="8">
    <source>
        <dbReference type="ARBA" id="ARBA00023136"/>
    </source>
</evidence>
<evidence type="ECO:0000256" key="4">
    <source>
        <dbReference type="ARBA" id="ARBA00022452"/>
    </source>
</evidence>
<accession>A0A366MSB0</accession>
<evidence type="ECO:0000259" key="13">
    <source>
        <dbReference type="Pfam" id="PF07715"/>
    </source>
</evidence>
<keyword evidence="9 10" id="KW-0998">Cell outer membrane</keyword>
<comment type="caution">
    <text evidence="14">The sequence shown here is derived from an EMBL/GenBank/DDBJ whole genome shotgun (WGS) entry which is preliminary data.</text>
</comment>
<gene>
    <name evidence="14" type="ORF">CRU91_05955</name>
</gene>
<keyword evidence="15" id="KW-1185">Reference proteome</keyword>
<keyword evidence="6" id="KW-0732">Signal</keyword>
<evidence type="ECO:0000313" key="15">
    <source>
        <dbReference type="Proteomes" id="UP000252669"/>
    </source>
</evidence>
<sequence>MKTNKPRKIISLSYAILPCILFGQTTVLNEIKVQENKEIKTNSIDVNLAKTEQNQANSFFDLFENNSSTDTGGGAKNAQRIYIRGLESSNFNISLDGAKQGKNMFQHRGNELGVNPDLLKVVNIKTSPDASKGGALGGSINMTTKDAQDFVKGDKNYGAIFKVGYNTNAEQKLGNATAYQVFNEHLGTYITIGGVNSKNYENGAGNKVLATGYKDRDYLFKLSLLDVKDNDLRTTISQNENSGIYQWGRAGSDVGLATDPTLLEKIIMTTTNYALNHNYNPNNLINLETNLNFSEVKIDRETNHKEYKNDAFGLKIQNHFDFDIAKSQNRVSVGAELQKEDGKGSFDPHNLDKAITKYSPVKSQNQALFIQNRTSIGSLGIDYGLRFDDYEFETGFGKASDDTFSPNIGLDYEITSNSLIYANYGQSSRMNGIIPFTWMTQIKKDTKYSSKLDAEKSKRYEVGYKYDKNSLLLSDDYLVFNANLFKTEIKDLIIAKATNGGSGEGGRTLVDIFNSSSEFESKGYELKLSYSYDIFSTSLGYTKIKTNTINDDSGLVAGVDESITLRRVGAYDSENFIWNIGIEPINNLVLDYTLNAVSGINDPLIRSGYTTHNINAKYQVLKNLTLFATINNLTNKDYGKHTTLDRMGEYRHEMGRDYRVALKYEF</sequence>
<evidence type="ECO:0000256" key="1">
    <source>
        <dbReference type="ARBA" id="ARBA00004571"/>
    </source>
</evidence>
<evidence type="ECO:0000256" key="10">
    <source>
        <dbReference type="PROSITE-ProRule" id="PRU01360"/>
    </source>
</evidence>
<feature type="domain" description="TonB-dependent receptor plug" evidence="13">
    <location>
        <begin position="46"/>
        <end position="138"/>
    </location>
</feature>
<evidence type="ECO:0000313" key="14">
    <source>
        <dbReference type="EMBL" id="RBQ29125.1"/>
    </source>
</evidence>
<dbReference type="InterPro" id="IPR012910">
    <property type="entry name" value="Plug_dom"/>
</dbReference>
<evidence type="ECO:0000256" key="3">
    <source>
        <dbReference type="ARBA" id="ARBA00022448"/>
    </source>
</evidence>
<dbReference type="PROSITE" id="PS52016">
    <property type="entry name" value="TONB_DEPENDENT_REC_3"/>
    <property type="match status" value="1"/>
</dbReference>
<evidence type="ECO:0000256" key="7">
    <source>
        <dbReference type="ARBA" id="ARBA00023077"/>
    </source>
</evidence>
<evidence type="ECO:0000256" key="11">
    <source>
        <dbReference type="RuleBase" id="RU003357"/>
    </source>
</evidence>
<dbReference type="Proteomes" id="UP000252669">
    <property type="component" value="Unassembled WGS sequence"/>
</dbReference>
<dbReference type="EMBL" id="PDKB01000008">
    <property type="protein sequence ID" value="RBQ29125.1"/>
    <property type="molecule type" value="Genomic_DNA"/>
</dbReference>
<evidence type="ECO:0000259" key="12">
    <source>
        <dbReference type="Pfam" id="PF00593"/>
    </source>
</evidence>
<protein>
    <submittedName>
        <fullName evidence="14">TonB-dependent receptor</fullName>
    </submittedName>
</protein>
<feature type="domain" description="TonB-dependent receptor-like beta-barrel" evidence="12">
    <location>
        <begin position="228"/>
        <end position="633"/>
    </location>
</feature>
<dbReference type="InterPro" id="IPR000531">
    <property type="entry name" value="Beta-barrel_TonB"/>
</dbReference>
<keyword evidence="4 10" id="KW-1134">Transmembrane beta strand</keyword>
<dbReference type="Pfam" id="PF00593">
    <property type="entry name" value="TonB_dep_Rec_b-barrel"/>
    <property type="match status" value="1"/>
</dbReference>
<organism evidence="14 15">
    <name type="scientific">Aliarcobacter vitoriensis</name>
    <dbReference type="NCBI Taxonomy" id="2011099"/>
    <lineage>
        <taxon>Bacteria</taxon>
        <taxon>Pseudomonadati</taxon>
        <taxon>Campylobacterota</taxon>
        <taxon>Epsilonproteobacteria</taxon>
        <taxon>Campylobacterales</taxon>
        <taxon>Arcobacteraceae</taxon>
        <taxon>Aliarcobacter</taxon>
    </lineage>
</organism>
<dbReference type="InterPro" id="IPR036942">
    <property type="entry name" value="Beta-barrel_TonB_sf"/>
</dbReference>
<keyword evidence="8 10" id="KW-0472">Membrane</keyword>
<dbReference type="PANTHER" id="PTHR30069">
    <property type="entry name" value="TONB-DEPENDENT OUTER MEMBRANE RECEPTOR"/>
    <property type="match status" value="1"/>
</dbReference>
<keyword evidence="14" id="KW-0675">Receptor</keyword>
<keyword evidence="3 10" id="KW-0813">Transport</keyword>
<name>A0A366MSB0_9BACT</name>
<evidence type="ECO:0000256" key="5">
    <source>
        <dbReference type="ARBA" id="ARBA00022692"/>
    </source>
</evidence>
<dbReference type="InterPro" id="IPR039426">
    <property type="entry name" value="TonB-dep_rcpt-like"/>
</dbReference>
<keyword evidence="5 10" id="KW-0812">Transmembrane</keyword>
<dbReference type="GO" id="GO:0044718">
    <property type="term" value="P:siderophore transmembrane transport"/>
    <property type="evidence" value="ECO:0007669"/>
    <property type="project" value="TreeGrafter"/>
</dbReference>
<dbReference type="GO" id="GO:0015344">
    <property type="term" value="F:siderophore uptake transmembrane transporter activity"/>
    <property type="evidence" value="ECO:0007669"/>
    <property type="project" value="TreeGrafter"/>
</dbReference>
<dbReference type="Gene3D" id="2.170.130.10">
    <property type="entry name" value="TonB-dependent receptor, plug domain"/>
    <property type="match status" value="1"/>
</dbReference>
<evidence type="ECO:0000256" key="9">
    <source>
        <dbReference type="ARBA" id="ARBA00023237"/>
    </source>
</evidence>
<dbReference type="PANTHER" id="PTHR30069:SF41">
    <property type="entry name" value="HEME_HEMOPEXIN UTILIZATION PROTEIN C"/>
    <property type="match status" value="1"/>
</dbReference>
<dbReference type="RefSeq" id="WP_113894306.1">
    <property type="nucleotide sequence ID" value="NZ_JANJGA010000009.1"/>
</dbReference>
<proteinExistence type="inferred from homology"/>
<dbReference type="InterPro" id="IPR037066">
    <property type="entry name" value="Plug_dom_sf"/>
</dbReference>
<reference evidence="14 15" key="1">
    <citation type="submission" date="2017-10" db="EMBL/GenBank/DDBJ databases">
        <title>Genomics of the genus Arcobacter.</title>
        <authorList>
            <person name="Perez-Cataluna A."/>
            <person name="Figueras M.J."/>
        </authorList>
    </citation>
    <scope>NUCLEOTIDE SEQUENCE [LARGE SCALE GENOMIC DNA]</scope>
    <source>
        <strain evidence="14 15">CECT 9230</strain>
    </source>
</reference>
<dbReference type="GO" id="GO:0009279">
    <property type="term" value="C:cell outer membrane"/>
    <property type="evidence" value="ECO:0007669"/>
    <property type="project" value="UniProtKB-SubCell"/>
</dbReference>
<comment type="subcellular location">
    <subcellularLocation>
        <location evidence="1 10">Cell outer membrane</location>
        <topology evidence="1 10">Multi-pass membrane protein</topology>
    </subcellularLocation>
</comment>
<evidence type="ECO:0000256" key="2">
    <source>
        <dbReference type="ARBA" id="ARBA00009810"/>
    </source>
</evidence>